<reference evidence="2 3" key="1">
    <citation type="submission" date="2018-05" db="EMBL/GenBank/DDBJ databases">
        <title>Genomic Encyclopedia of Type Strains, Phase IV (KMG-IV): sequencing the most valuable type-strain genomes for metagenomic binning, comparative biology and taxonomic classification.</title>
        <authorList>
            <person name="Goeker M."/>
        </authorList>
    </citation>
    <scope>NUCLEOTIDE SEQUENCE [LARGE SCALE GENOMIC DNA]</scope>
    <source>
        <strain evidence="2 3">DSM 103371</strain>
    </source>
</reference>
<keyword evidence="2" id="KW-0132">Cell division</keyword>
<accession>A0A316G097</accession>
<gene>
    <name evidence="2" type="ORF">C8D95_11271</name>
</gene>
<feature type="transmembrane region" description="Helical" evidence="1">
    <location>
        <begin position="21"/>
        <end position="48"/>
    </location>
</feature>
<feature type="transmembrane region" description="Helical" evidence="1">
    <location>
        <begin position="177"/>
        <end position="203"/>
    </location>
</feature>
<name>A0A316G097_9RHOB</name>
<keyword evidence="1" id="KW-0472">Membrane</keyword>
<dbReference type="EMBL" id="QGGV01000012">
    <property type="protein sequence ID" value="PWK54083.1"/>
    <property type="molecule type" value="Genomic_DNA"/>
</dbReference>
<dbReference type="Proteomes" id="UP000245390">
    <property type="component" value="Unassembled WGS sequence"/>
</dbReference>
<organism evidence="2 3">
    <name type="scientific">Silicimonas algicola</name>
    <dbReference type="NCBI Taxonomy" id="1826607"/>
    <lineage>
        <taxon>Bacteria</taxon>
        <taxon>Pseudomonadati</taxon>
        <taxon>Pseudomonadota</taxon>
        <taxon>Alphaproteobacteria</taxon>
        <taxon>Rhodobacterales</taxon>
        <taxon>Paracoccaceae</taxon>
    </lineage>
</organism>
<dbReference type="GO" id="GO:0032153">
    <property type="term" value="C:cell division site"/>
    <property type="evidence" value="ECO:0007669"/>
    <property type="project" value="TreeGrafter"/>
</dbReference>
<evidence type="ECO:0000256" key="1">
    <source>
        <dbReference type="SAM" id="Phobius"/>
    </source>
</evidence>
<dbReference type="RefSeq" id="WP_109760868.1">
    <property type="nucleotide sequence ID" value="NZ_CP034588.1"/>
</dbReference>
<dbReference type="AlphaFoldDB" id="A0A316G097"/>
<keyword evidence="1" id="KW-0812">Transmembrane</keyword>
<feature type="transmembrane region" description="Helical" evidence="1">
    <location>
        <begin position="224"/>
        <end position="245"/>
    </location>
</feature>
<dbReference type="KEGG" id="salo:EF888_18975"/>
<keyword evidence="1" id="KW-1133">Transmembrane helix</keyword>
<protein>
    <submittedName>
        <fullName evidence="2">Cell division transport system permease protein</fullName>
    </submittedName>
</protein>
<evidence type="ECO:0000313" key="3">
    <source>
        <dbReference type="Proteomes" id="UP000245390"/>
    </source>
</evidence>
<feature type="transmembrane region" description="Helical" evidence="1">
    <location>
        <begin position="265"/>
        <end position="283"/>
    </location>
</feature>
<dbReference type="PANTHER" id="PTHR47755:SF1">
    <property type="entry name" value="CELL DIVISION PROTEIN FTSX"/>
    <property type="match status" value="1"/>
</dbReference>
<dbReference type="InterPro" id="IPR004513">
    <property type="entry name" value="FtsX"/>
</dbReference>
<dbReference type="OrthoDB" id="9814843at2"/>
<proteinExistence type="predicted"/>
<keyword evidence="3" id="KW-1185">Reference proteome</keyword>
<dbReference type="GO" id="GO:0016020">
    <property type="term" value="C:membrane"/>
    <property type="evidence" value="ECO:0007669"/>
    <property type="project" value="InterPro"/>
</dbReference>
<dbReference type="GO" id="GO:0051301">
    <property type="term" value="P:cell division"/>
    <property type="evidence" value="ECO:0007669"/>
    <property type="project" value="UniProtKB-KW"/>
</dbReference>
<sequence>MRRPSFLSTDPTAARVVPATGFTAALTIVSSAATAFLAVFAIALSLAAGDLATRWETELAGTATVRLPAADEGQDVQVATILEALKQTPGIGTAHRLDDGEQAALLAPWFGTDLPLDSLRLPILIEVTEIGDGPDVEGLNLRLEAEAPGAVYDNHGRWRAPLAEAAGWLRKLGTVSLILIAGVMAVTIALAASAALAANGQVIDVLRLVGARDAWITRAFVQRFTLRAAAGAGAGTLIGMIALLLMPGGAETGILAGLGLSGVEWLWPLVIPPAAALLAYAATRAAAARRLGSAP</sequence>
<keyword evidence="2" id="KW-0131">Cell cycle</keyword>
<comment type="caution">
    <text evidence="2">The sequence shown here is derived from an EMBL/GenBank/DDBJ whole genome shotgun (WGS) entry which is preliminary data.</text>
</comment>
<evidence type="ECO:0000313" key="2">
    <source>
        <dbReference type="EMBL" id="PWK54083.1"/>
    </source>
</evidence>
<dbReference type="PANTHER" id="PTHR47755">
    <property type="entry name" value="CELL DIVISION PROTEIN FTSX"/>
    <property type="match status" value="1"/>
</dbReference>